<dbReference type="PANTHER" id="PTHR46496">
    <property type="match status" value="1"/>
</dbReference>
<evidence type="ECO:0000313" key="2">
    <source>
        <dbReference type="EMBL" id="CEL94420.1"/>
    </source>
</evidence>
<dbReference type="SUPFAM" id="SSF51905">
    <property type="entry name" value="FAD/NAD(P)-binding domain"/>
    <property type="match status" value="1"/>
</dbReference>
<dbReference type="InterPro" id="IPR002938">
    <property type="entry name" value="FAD-bd"/>
</dbReference>
<protein>
    <recommendedName>
        <fullName evidence="1">FAD-binding domain-containing protein</fullName>
    </recommendedName>
</protein>
<dbReference type="InParanoid" id="A0A0G4EFA1"/>
<dbReference type="Pfam" id="PF01494">
    <property type="entry name" value="FAD_binding_3"/>
    <property type="match status" value="1"/>
</dbReference>
<evidence type="ECO:0000259" key="1">
    <source>
        <dbReference type="Pfam" id="PF01494"/>
    </source>
</evidence>
<gene>
    <name evidence="2" type="ORF">Vbra_2035</name>
</gene>
<dbReference type="EMBL" id="CDMY01000219">
    <property type="protein sequence ID" value="CEL94420.1"/>
    <property type="molecule type" value="Genomic_DNA"/>
</dbReference>
<sequence>ACGTTLEHMVLRPSTMGVSRPLSAAAKPLPTHVDVAIVGGGLGGLLLCAGLRCRGIDAHVFERAPALRNASQGMFTASTNGIHASTHAGEEVKTIRVDRKGKGEVSIRWTKAQNIFASHVPDEVIHCSCGGRDFTEDDTGATLVFEGRNEQVRAKMIVAVDGAFSALRPQILSRHREKRDGVKQVTKDGGQGSAAAALMIEDPPKYHGFLNWNALVKKEDIARYAESAGVLLPYTERGMFIVTSDCPNVLAFIVDVGTHVFWQIRVPESSKAGHRAVAGRQGLKEHLLRGLRDATDLAVPIGQEAEKPQIPAGETQPNMSEIICMVGATPEEKIYERCIYGRAATSTITTPKGRVIMIGDAAHAPYPGPGQGANMTFEDVSVLIDMFEKHVPNIRAPNTATVSNRDLTNGTTHKPDLNGHSNVELPAVVVPTILCECESIRLPRMQSMVYYADIAAWQFHTQASKIKDCRTKFNDWVKTFPPEGPPPSLEPFEPFVPRKVFRP</sequence>
<proteinExistence type="predicted"/>
<feature type="domain" description="FAD-binding" evidence="1">
    <location>
        <begin position="331"/>
        <end position="384"/>
    </location>
</feature>
<organism evidence="2 3">
    <name type="scientific">Vitrella brassicaformis (strain CCMP3155)</name>
    <dbReference type="NCBI Taxonomy" id="1169540"/>
    <lineage>
        <taxon>Eukaryota</taxon>
        <taxon>Sar</taxon>
        <taxon>Alveolata</taxon>
        <taxon>Colpodellida</taxon>
        <taxon>Vitrellaceae</taxon>
        <taxon>Vitrella</taxon>
    </lineage>
</organism>
<name>A0A0G4EFA1_VITBC</name>
<dbReference type="AlphaFoldDB" id="A0A0G4EFA1"/>
<accession>A0A0G4EFA1</accession>
<dbReference type="InterPro" id="IPR036188">
    <property type="entry name" value="FAD/NAD-bd_sf"/>
</dbReference>
<dbReference type="OrthoDB" id="438420at2759"/>
<dbReference type="VEuPathDB" id="CryptoDB:Vbra_2035"/>
<dbReference type="Gene3D" id="3.50.50.60">
    <property type="entry name" value="FAD/NAD(P)-binding domain"/>
    <property type="match status" value="1"/>
</dbReference>
<dbReference type="OMA" id="CECESIR"/>
<reference evidence="2 3" key="1">
    <citation type="submission" date="2014-11" db="EMBL/GenBank/DDBJ databases">
        <authorList>
            <person name="Zhu J."/>
            <person name="Qi W."/>
            <person name="Song R."/>
        </authorList>
    </citation>
    <scope>NUCLEOTIDE SEQUENCE [LARGE SCALE GENOMIC DNA]</scope>
</reference>
<dbReference type="GO" id="GO:0071949">
    <property type="term" value="F:FAD binding"/>
    <property type="evidence" value="ECO:0007669"/>
    <property type="project" value="InterPro"/>
</dbReference>
<keyword evidence="3" id="KW-1185">Reference proteome</keyword>
<feature type="non-terminal residue" evidence="2">
    <location>
        <position position="1"/>
    </location>
</feature>
<dbReference type="Proteomes" id="UP000041254">
    <property type="component" value="Unassembled WGS sequence"/>
</dbReference>
<evidence type="ECO:0000313" key="3">
    <source>
        <dbReference type="Proteomes" id="UP000041254"/>
    </source>
</evidence>
<dbReference type="PANTHER" id="PTHR46496:SF4">
    <property type="entry name" value="ZEAXANTHIN EPOXIDASE"/>
    <property type="match status" value="1"/>
</dbReference>
<dbReference type="PRINTS" id="PR00420">
    <property type="entry name" value="RNGMNOXGNASE"/>
</dbReference>